<evidence type="ECO:0000313" key="1">
    <source>
        <dbReference type="EMBL" id="ETJ06770.1"/>
    </source>
</evidence>
<dbReference type="AlphaFoldDB" id="W1VPN6"/>
<sequence length="34" mass="3616">MSNVLTLPVLVPMLGAALAMLAGRRPRLQRALSV</sequence>
<proteinExistence type="predicted"/>
<comment type="caution">
    <text evidence="1">The sequence shown here is derived from an EMBL/GenBank/DDBJ whole genome shotgun (WGS) entry which is preliminary data.</text>
</comment>
<evidence type="ECO:0000313" key="2">
    <source>
        <dbReference type="Proteomes" id="UP000018852"/>
    </source>
</evidence>
<dbReference type="EMBL" id="AZLV01000218">
    <property type="protein sequence ID" value="ETJ06770.1"/>
    <property type="molecule type" value="Genomic_DNA"/>
</dbReference>
<name>W1VPN6_9ACTO</name>
<organism evidence="1 2">
    <name type="scientific">Actinomyces urogenitalis DORA_12</name>
    <dbReference type="NCBI Taxonomy" id="1403939"/>
    <lineage>
        <taxon>Bacteria</taxon>
        <taxon>Bacillati</taxon>
        <taxon>Actinomycetota</taxon>
        <taxon>Actinomycetes</taxon>
        <taxon>Actinomycetales</taxon>
        <taxon>Actinomycetaceae</taxon>
        <taxon>Actinomyces</taxon>
    </lineage>
</organism>
<reference evidence="1 2" key="1">
    <citation type="submission" date="2013-12" db="EMBL/GenBank/DDBJ databases">
        <title>A Varibaculum cambriense genome reconstructed from a premature infant gut community with otherwise low bacterial novelty that shifts toward anaerobic metabolism during the third week of life.</title>
        <authorList>
            <person name="Brown C.T."/>
            <person name="Sharon I."/>
            <person name="Thomas B.C."/>
            <person name="Castelle C.J."/>
            <person name="Morowitz M.J."/>
            <person name="Banfield J.F."/>
        </authorList>
    </citation>
    <scope>NUCLEOTIDE SEQUENCE [LARGE SCALE GENOMIC DNA]</scope>
    <source>
        <strain evidence="2">DORA_12</strain>
    </source>
</reference>
<feature type="non-terminal residue" evidence="1">
    <location>
        <position position="34"/>
    </location>
</feature>
<gene>
    <name evidence="1" type="ORF">Q605_AUC00218G0001</name>
</gene>
<protein>
    <submittedName>
        <fullName evidence="1">Uncharacterized protein</fullName>
    </submittedName>
</protein>
<dbReference type="Proteomes" id="UP000018852">
    <property type="component" value="Unassembled WGS sequence"/>
</dbReference>
<accession>W1VPN6</accession>